<keyword evidence="1" id="KW-0472">Membrane</keyword>
<evidence type="ECO:0000256" key="1">
    <source>
        <dbReference type="SAM" id="Phobius"/>
    </source>
</evidence>
<comment type="caution">
    <text evidence="2">The sequence shown here is derived from an EMBL/GenBank/DDBJ whole genome shotgun (WGS) entry which is preliminary data.</text>
</comment>
<evidence type="ECO:0000313" key="3">
    <source>
        <dbReference type="Proteomes" id="UP000036338"/>
    </source>
</evidence>
<name>A0A0J5WXQ9_BURCE</name>
<reference evidence="2 3" key="1">
    <citation type="submission" date="2015-05" db="EMBL/GenBank/DDBJ databases">
        <title>Draft genome of Burkholderia cepacia LK29.</title>
        <authorList>
            <person name="Chan X.Y."/>
        </authorList>
    </citation>
    <scope>NUCLEOTIDE SEQUENCE [LARGE SCALE GENOMIC DNA]</scope>
    <source>
        <strain evidence="2 3">LK29</strain>
    </source>
</reference>
<dbReference type="AlphaFoldDB" id="A0A0J5WXQ9"/>
<dbReference type="Proteomes" id="UP000036338">
    <property type="component" value="Unassembled WGS sequence"/>
</dbReference>
<organism evidence="2 3">
    <name type="scientific">Burkholderia cepacia</name>
    <name type="common">Pseudomonas cepacia</name>
    <dbReference type="NCBI Taxonomy" id="292"/>
    <lineage>
        <taxon>Bacteria</taxon>
        <taxon>Pseudomonadati</taxon>
        <taxon>Pseudomonadota</taxon>
        <taxon>Betaproteobacteria</taxon>
        <taxon>Burkholderiales</taxon>
        <taxon>Burkholderiaceae</taxon>
        <taxon>Burkholderia</taxon>
        <taxon>Burkholderia cepacia complex</taxon>
    </lineage>
</organism>
<dbReference type="PATRIC" id="fig|292.27.peg.2960"/>
<evidence type="ECO:0008006" key="4">
    <source>
        <dbReference type="Google" id="ProtNLM"/>
    </source>
</evidence>
<feature type="transmembrane region" description="Helical" evidence="1">
    <location>
        <begin position="40"/>
        <end position="60"/>
    </location>
</feature>
<accession>A0A0J5WXQ9</accession>
<keyword evidence="1" id="KW-0812">Transmembrane</keyword>
<proteinExistence type="predicted"/>
<sequence length="132" mass="14001">MTAAKFNQLEMLEVRAASALVAIEDRVKELLQKPEVRETLNIITAVLLALTFMMIARYAFGADGAEFAQGSTTVEGWAKGNPGKTCALAGVLYGSLRAMFVKDYGAFLVPSGIGIAVGVIIGIIDNSYTAII</sequence>
<evidence type="ECO:0000313" key="2">
    <source>
        <dbReference type="EMBL" id="KML57051.1"/>
    </source>
</evidence>
<feature type="transmembrane region" description="Helical" evidence="1">
    <location>
        <begin position="104"/>
        <end position="124"/>
    </location>
</feature>
<protein>
    <recommendedName>
        <fullName evidence="4">Conjugal transfer protein TraA</fullName>
    </recommendedName>
</protein>
<keyword evidence="1" id="KW-1133">Transmembrane helix</keyword>
<gene>
    <name evidence="2" type="ORF">VL15_15130</name>
</gene>
<dbReference type="EMBL" id="LDWR01000024">
    <property type="protein sequence ID" value="KML57051.1"/>
    <property type="molecule type" value="Genomic_DNA"/>
</dbReference>